<proteinExistence type="predicted"/>
<evidence type="ECO:0000313" key="2">
    <source>
        <dbReference type="Proteomes" id="UP000789920"/>
    </source>
</evidence>
<gene>
    <name evidence="1" type="ORF">RPERSI_LOCUS24118</name>
</gene>
<protein>
    <submittedName>
        <fullName evidence="1">30681_t:CDS:1</fullName>
    </submittedName>
</protein>
<organism evidence="1 2">
    <name type="scientific">Racocetra persica</name>
    <dbReference type="NCBI Taxonomy" id="160502"/>
    <lineage>
        <taxon>Eukaryota</taxon>
        <taxon>Fungi</taxon>
        <taxon>Fungi incertae sedis</taxon>
        <taxon>Mucoromycota</taxon>
        <taxon>Glomeromycotina</taxon>
        <taxon>Glomeromycetes</taxon>
        <taxon>Diversisporales</taxon>
        <taxon>Gigasporaceae</taxon>
        <taxon>Racocetra</taxon>
    </lineage>
</organism>
<evidence type="ECO:0000313" key="1">
    <source>
        <dbReference type="EMBL" id="CAG8814997.1"/>
    </source>
</evidence>
<feature type="non-terminal residue" evidence="1">
    <location>
        <position position="1"/>
    </location>
</feature>
<comment type="caution">
    <text evidence="1">The sequence shown here is derived from an EMBL/GenBank/DDBJ whole genome shotgun (WGS) entry which is preliminary data.</text>
</comment>
<dbReference type="EMBL" id="CAJVQC010076806">
    <property type="protein sequence ID" value="CAG8814997.1"/>
    <property type="molecule type" value="Genomic_DNA"/>
</dbReference>
<keyword evidence="2" id="KW-1185">Reference proteome</keyword>
<dbReference type="Proteomes" id="UP000789920">
    <property type="component" value="Unassembled WGS sequence"/>
</dbReference>
<reference evidence="1" key="1">
    <citation type="submission" date="2021-06" db="EMBL/GenBank/DDBJ databases">
        <authorList>
            <person name="Kallberg Y."/>
            <person name="Tangrot J."/>
            <person name="Rosling A."/>
        </authorList>
    </citation>
    <scope>NUCLEOTIDE SEQUENCE</scope>
    <source>
        <strain evidence="1">MA461A</strain>
    </source>
</reference>
<feature type="non-terminal residue" evidence="1">
    <location>
        <position position="341"/>
    </location>
</feature>
<accession>A0ACA9RXY9</accession>
<sequence length="341" mass="38802">SHQSIHIQDNINFNVESENPRHQRNNCRHNRQRIVLKDGRNLVLECPIPSDLLDAISRKDSREFTHMRYTACTCDPNNFREKGFSLRQAESTRPRQTELFIAITMYDENKELLSRTFHGVVQNIAYLCSRKRSKVWGEDGWKKVIVCIVADGREHICPSSLAYLAALGVYQDGIVVGAVKDDVVNAHIFEYTTQISIDQSMSFKSFGNDPEVVPLQVLFCLKEKNAKKINSHQWFFNAFCPILDPNICVLIDVGTKPAPKSIYKLWKAFDIDPRVAGACGEIIAMKGKGWNKLLNPIVAAQNFEYKMDSVLVKPFESVFGHISVLPGAFSAYRYIALQNRM</sequence>
<name>A0ACA9RXY9_9GLOM</name>